<name>A0ABU2F8Q2_9EURY</name>
<feature type="transmembrane region" description="Helical" evidence="5">
    <location>
        <begin position="71"/>
        <end position="87"/>
    </location>
</feature>
<evidence type="ECO:0000313" key="7">
    <source>
        <dbReference type="Proteomes" id="UP001259659"/>
    </source>
</evidence>
<dbReference type="EMBL" id="JAMQON010000001">
    <property type="protein sequence ID" value="MDS0258660.1"/>
    <property type="molecule type" value="Genomic_DNA"/>
</dbReference>
<dbReference type="Pfam" id="PF01226">
    <property type="entry name" value="Form_Nir_trans"/>
    <property type="match status" value="1"/>
</dbReference>
<proteinExistence type="predicted"/>
<dbReference type="RefSeq" id="WP_310918224.1">
    <property type="nucleotide sequence ID" value="NZ_JAMQON010000001.1"/>
</dbReference>
<feature type="transmembrane region" description="Helical" evidence="5">
    <location>
        <begin position="162"/>
        <end position="182"/>
    </location>
</feature>
<dbReference type="InterPro" id="IPR023271">
    <property type="entry name" value="Aquaporin-like"/>
</dbReference>
<organism evidence="6 7">
    <name type="scientific">Haloarcula saliterrae</name>
    <dbReference type="NCBI Taxonomy" id="2950534"/>
    <lineage>
        <taxon>Archaea</taxon>
        <taxon>Methanobacteriati</taxon>
        <taxon>Methanobacteriota</taxon>
        <taxon>Stenosarchaea group</taxon>
        <taxon>Halobacteria</taxon>
        <taxon>Halobacteriales</taxon>
        <taxon>Haloarculaceae</taxon>
        <taxon>Haloarcula</taxon>
    </lineage>
</organism>
<accession>A0ABU2F8Q2</accession>
<dbReference type="Gene3D" id="1.20.1080.10">
    <property type="entry name" value="Glycerol uptake facilitator protein"/>
    <property type="match status" value="1"/>
</dbReference>
<feature type="transmembrane region" description="Helical" evidence="5">
    <location>
        <begin position="116"/>
        <end position="142"/>
    </location>
</feature>
<gene>
    <name evidence="6" type="ORF">NDI56_04440</name>
</gene>
<sequence length="273" mass="28308">MAESSESAQAEGEDILDIEIRRGLSELQRPTTGLSLSGLSAGLDIGFGPLLMGVLLTTAGVAGTGELTKELLLAFAYGVGFILVVLGRSELFTEHTALAVLPVLDRQATVRRLTRLWIIVYVSNLVGAVLFGGLIVAVGPTIGIVEPSVLVELARVYTDQPAVGLLGGGVLAGWLMGLLSWLVAGADSTTARLLVVWLIAAAIGIAHLPHCIAGSVEVTSGVLVSPELGPMAFGRFLGLSTVGNAVGGTVFVSLLKYGHVVRSGPTARDFREE</sequence>
<comment type="subcellular location">
    <subcellularLocation>
        <location evidence="1">Membrane</location>
        <topology evidence="1">Multi-pass membrane protein</topology>
    </subcellularLocation>
</comment>
<feature type="transmembrane region" description="Helical" evidence="5">
    <location>
        <begin position="45"/>
        <end position="65"/>
    </location>
</feature>
<dbReference type="PANTHER" id="PTHR30520:SF2">
    <property type="entry name" value="INNER MEMBRANE PROTEIN YFDC"/>
    <property type="match status" value="1"/>
</dbReference>
<evidence type="ECO:0000313" key="6">
    <source>
        <dbReference type="EMBL" id="MDS0258660.1"/>
    </source>
</evidence>
<keyword evidence="7" id="KW-1185">Reference proteome</keyword>
<evidence type="ECO:0000256" key="1">
    <source>
        <dbReference type="ARBA" id="ARBA00004141"/>
    </source>
</evidence>
<dbReference type="InterPro" id="IPR000292">
    <property type="entry name" value="For/NO2_transpt"/>
</dbReference>
<evidence type="ECO:0000256" key="2">
    <source>
        <dbReference type="ARBA" id="ARBA00022692"/>
    </source>
</evidence>
<evidence type="ECO:0000256" key="5">
    <source>
        <dbReference type="SAM" id="Phobius"/>
    </source>
</evidence>
<protein>
    <submittedName>
        <fullName evidence="6">Formate/nitrite transporter family protein</fullName>
    </submittedName>
</protein>
<keyword evidence="4 5" id="KW-0472">Membrane</keyword>
<reference evidence="6 7" key="1">
    <citation type="submission" date="2022-06" db="EMBL/GenBank/DDBJ databases">
        <title>Haloarcula sp. a new haloarchaeum isolate from saline soil.</title>
        <authorList>
            <person name="Strakova D."/>
            <person name="Galisteo C."/>
            <person name="Sanchez-Porro C."/>
            <person name="Ventosa A."/>
        </authorList>
    </citation>
    <scope>NUCLEOTIDE SEQUENCE [LARGE SCALE GENOMIC DNA]</scope>
    <source>
        <strain evidence="6 7">S1CR25-12</strain>
    </source>
</reference>
<comment type="caution">
    <text evidence="6">The sequence shown here is derived from an EMBL/GenBank/DDBJ whole genome shotgun (WGS) entry which is preliminary data.</text>
</comment>
<dbReference type="PANTHER" id="PTHR30520">
    <property type="entry name" value="FORMATE TRANSPORTER-RELATED"/>
    <property type="match status" value="1"/>
</dbReference>
<evidence type="ECO:0000256" key="3">
    <source>
        <dbReference type="ARBA" id="ARBA00022989"/>
    </source>
</evidence>
<evidence type="ECO:0000256" key="4">
    <source>
        <dbReference type="ARBA" id="ARBA00023136"/>
    </source>
</evidence>
<keyword evidence="3 5" id="KW-1133">Transmembrane helix</keyword>
<feature type="transmembrane region" description="Helical" evidence="5">
    <location>
        <begin position="236"/>
        <end position="255"/>
    </location>
</feature>
<feature type="transmembrane region" description="Helical" evidence="5">
    <location>
        <begin position="194"/>
        <end position="216"/>
    </location>
</feature>
<keyword evidence="2 5" id="KW-0812">Transmembrane</keyword>
<dbReference type="Proteomes" id="UP001259659">
    <property type="component" value="Unassembled WGS sequence"/>
</dbReference>